<proteinExistence type="predicted"/>
<dbReference type="AlphaFoldDB" id="A0A6C0AXP6"/>
<protein>
    <submittedName>
        <fullName evidence="2">Uncharacterized protein</fullName>
    </submittedName>
</protein>
<feature type="region of interest" description="Disordered" evidence="1">
    <location>
        <begin position="1"/>
        <end position="28"/>
    </location>
</feature>
<sequence length="121" mass="14224">MIRNSKRKPFLKKYKRGGTKRKQDNSVNELSDAKNLVNTLNEEFEELMQKFLALPINQQNDPKEPLTYLIGDVANRLVKAENALKELEKHIEHSKKIKILHTMRGGLRSRKRSKRSKRSKR</sequence>
<evidence type="ECO:0000256" key="1">
    <source>
        <dbReference type="SAM" id="MobiDB-lite"/>
    </source>
</evidence>
<dbReference type="EMBL" id="MN738809">
    <property type="protein sequence ID" value="QHS84538.1"/>
    <property type="molecule type" value="Genomic_DNA"/>
</dbReference>
<organism evidence="2">
    <name type="scientific">viral metagenome</name>
    <dbReference type="NCBI Taxonomy" id="1070528"/>
    <lineage>
        <taxon>unclassified sequences</taxon>
        <taxon>metagenomes</taxon>
        <taxon>organismal metagenomes</taxon>
    </lineage>
</organism>
<feature type="region of interest" description="Disordered" evidence="1">
    <location>
        <begin position="98"/>
        <end position="121"/>
    </location>
</feature>
<evidence type="ECO:0000313" key="2">
    <source>
        <dbReference type="EMBL" id="QHS84538.1"/>
    </source>
</evidence>
<reference evidence="2" key="1">
    <citation type="journal article" date="2020" name="Nature">
        <title>Giant virus diversity and host interactions through global metagenomics.</title>
        <authorList>
            <person name="Schulz F."/>
            <person name="Roux S."/>
            <person name="Paez-Espino D."/>
            <person name="Jungbluth S."/>
            <person name="Walsh D.A."/>
            <person name="Denef V.J."/>
            <person name="McMahon K.D."/>
            <person name="Konstantinidis K.T."/>
            <person name="Eloe-Fadrosh E.A."/>
            <person name="Kyrpides N.C."/>
            <person name="Woyke T."/>
        </authorList>
    </citation>
    <scope>NUCLEOTIDE SEQUENCE</scope>
    <source>
        <strain evidence="2">GVMAG-S-ERX556022-25</strain>
    </source>
</reference>
<feature type="compositionally biased region" description="Basic residues" evidence="1">
    <location>
        <begin position="1"/>
        <end position="20"/>
    </location>
</feature>
<accession>A0A6C0AXP6</accession>
<name>A0A6C0AXP6_9ZZZZ</name>